<dbReference type="Proteomes" id="UP000446786">
    <property type="component" value="Unassembled WGS sequence"/>
</dbReference>
<evidence type="ECO:0000313" key="3">
    <source>
        <dbReference type="Proteomes" id="UP000446786"/>
    </source>
</evidence>
<sequence>MAKVTATPLPPDSLLAQHMEPGDYGDCFTAEVPGQVALPDYITRFYSSPAFWPERKLLALIGKGANHTDIAAHAKGERESFAAWNVVARREDEILLRDFRGRTSSWLKVEPGESKTVLYFGSGVRNPETPLMYAVRPLHIWYSRVLLGGV</sequence>
<reference evidence="2 3" key="1">
    <citation type="submission" date="2019-12" db="EMBL/GenBank/DDBJ databases">
        <title>Genomic-based taxomic classification of the family Erythrobacteraceae.</title>
        <authorList>
            <person name="Xu L."/>
        </authorList>
    </citation>
    <scope>NUCLEOTIDE SEQUENCE [LARGE SCALE GENOMIC DNA]</scope>
    <source>
        <strain evidence="2 3">JCM 16677</strain>
    </source>
</reference>
<evidence type="ECO:0000313" key="1">
    <source>
        <dbReference type="EMBL" id="MXP31227.1"/>
    </source>
</evidence>
<protein>
    <submittedName>
        <fullName evidence="2">Uncharacterized protein</fullName>
    </submittedName>
</protein>
<dbReference type="OrthoDB" id="7406076at2"/>
<proteinExistence type="predicted"/>
<dbReference type="RefSeq" id="WP_160778689.1">
    <property type="nucleotide sequence ID" value="NZ_BAAAZF010000001.1"/>
</dbReference>
<organism evidence="2 3">
    <name type="scientific">Parerythrobacter jejuensis</name>
    <dbReference type="NCBI Taxonomy" id="795812"/>
    <lineage>
        <taxon>Bacteria</taxon>
        <taxon>Pseudomonadati</taxon>
        <taxon>Pseudomonadota</taxon>
        <taxon>Alphaproteobacteria</taxon>
        <taxon>Sphingomonadales</taxon>
        <taxon>Erythrobacteraceae</taxon>
        <taxon>Parerythrobacter</taxon>
    </lineage>
</organism>
<dbReference type="EMBL" id="WTYE01000001">
    <property type="protein sequence ID" value="MXP33987.1"/>
    <property type="molecule type" value="Genomic_DNA"/>
</dbReference>
<keyword evidence="3" id="KW-1185">Reference proteome</keyword>
<comment type="caution">
    <text evidence="2">The sequence shown here is derived from an EMBL/GenBank/DDBJ whole genome shotgun (WGS) entry which is preliminary data.</text>
</comment>
<evidence type="ECO:0000313" key="2">
    <source>
        <dbReference type="EMBL" id="MXP33987.1"/>
    </source>
</evidence>
<name>A0A845AXH7_9SPHN</name>
<gene>
    <name evidence="1" type="ORF">GRI94_05230</name>
    <name evidence="2" type="ORF">GRI94_19320</name>
</gene>
<dbReference type="AlphaFoldDB" id="A0A845AXH7"/>
<dbReference type="EMBL" id="WTYE01000001">
    <property type="protein sequence ID" value="MXP31227.1"/>
    <property type="molecule type" value="Genomic_DNA"/>
</dbReference>
<accession>A0A845AXH7</accession>